<sequence length="224" mass="24446">MAMTLKVEKRDVKTPITAIKEAGKFPAVFYGKKESSTPISIVYSDFIKAWRQAGESTVIQLVGDGIEVESLIHDVDLHPVTGRAIHADFYVFEKGKKIEVGVPVEFIGVAPAVKDLGGILVKVVHELEIEALPKDLPQKIQVDISSLIDFDSVIEAKDIKLPEGVVLAISPEEVVASVYEPKEEVEEIAPVDLSTIEVAKKGKEAKEGDGESEDTETPNKEDKK</sequence>
<dbReference type="SUPFAM" id="SSF50715">
    <property type="entry name" value="Ribosomal protein L25-like"/>
    <property type="match status" value="1"/>
</dbReference>
<dbReference type="EMBL" id="PFEQ01000009">
    <property type="protein sequence ID" value="PJE74225.1"/>
    <property type="molecule type" value="Genomic_DNA"/>
</dbReference>
<dbReference type="NCBIfam" id="TIGR00731">
    <property type="entry name" value="bL25_bact_ctc"/>
    <property type="match status" value="1"/>
</dbReference>
<comment type="function">
    <text evidence="5">This is one of the proteins that binds to the 5S RNA in the ribosome where it forms part of the central protuberance.</text>
</comment>
<dbReference type="CDD" id="cd00495">
    <property type="entry name" value="Ribosomal_L25_TL5_CTC"/>
    <property type="match status" value="1"/>
</dbReference>
<keyword evidence="3 5" id="KW-0689">Ribosomal protein</keyword>
<evidence type="ECO:0000256" key="2">
    <source>
        <dbReference type="ARBA" id="ARBA00022884"/>
    </source>
</evidence>
<dbReference type="InterPro" id="IPR020056">
    <property type="entry name" value="Rbsml_bL25/Gln-tRNA_synth_N"/>
</dbReference>
<dbReference type="InterPro" id="IPR020057">
    <property type="entry name" value="Ribosomal_bL25_b-dom"/>
</dbReference>
<feature type="compositionally biased region" description="Basic and acidic residues" evidence="6">
    <location>
        <begin position="199"/>
        <end position="209"/>
    </location>
</feature>
<feature type="domain" description="Large ribosomal subunit protein bL25 beta" evidence="8">
    <location>
        <begin position="97"/>
        <end position="182"/>
    </location>
</feature>
<dbReference type="InterPro" id="IPR001021">
    <property type="entry name" value="Ribosomal_bL25_long"/>
</dbReference>
<dbReference type="Proteomes" id="UP000228700">
    <property type="component" value="Unassembled WGS sequence"/>
</dbReference>
<reference evidence="10" key="1">
    <citation type="submission" date="2017-09" db="EMBL/GenBank/DDBJ databases">
        <title>Depth-based differentiation of microbial function through sediment-hosted aquifers and enrichment of novel symbionts in the deep terrestrial subsurface.</title>
        <authorList>
            <person name="Probst A.J."/>
            <person name="Ladd B."/>
            <person name="Jarett J.K."/>
            <person name="Geller-Mcgrath D.E."/>
            <person name="Sieber C.M.K."/>
            <person name="Emerson J.B."/>
            <person name="Anantharaman K."/>
            <person name="Thomas B.C."/>
            <person name="Malmstrom R."/>
            <person name="Stieglmeier M."/>
            <person name="Klingl A."/>
            <person name="Woyke T."/>
            <person name="Ryan C.M."/>
            <person name="Banfield J.F."/>
        </authorList>
    </citation>
    <scope>NUCLEOTIDE SEQUENCE [LARGE SCALE GENOMIC DNA]</scope>
</reference>
<feature type="region of interest" description="Disordered" evidence="6">
    <location>
        <begin position="199"/>
        <end position="224"/>
    </location>
</feature>
<dbReference type="Pfam" id="PF14693">
    <property type="entry name" value="Ribosomal_TL5_C"/>
    <property type="match status" value="1"/>
</dbReference>
<proteinExistence type="inferred from homology"/>
<evidence type="ECO:0000256" key="1">
    <source>
        <dbReference type="ARBA" id="ARBA00022730"/>
    </source>
</evidence>
<keyword evidence="2 5" id="KW-0694">RNA-binding</keyword>
<dbReference type="Gene3D" id="2.40.240.10">
    <property type="entry name" value="Ribosomal Protein L25, Chain P"/>
    <property type="match status" value="1"/>
</dbReference>
<dbReference type="GO" id="GO:0022625">
    <property type="term" value="C:cytosolic large ribosomal subunit"/>
    <property type="evidence" value="ECO:0007669"/>
    <property type="project" value="TreeGrafter"/>
</dbReference>
<evidence type="ECO:0000259" key="7">
    <source>
        <dbReference type="Pfam" id="PF01386"/>
    </source>
</evidence>
<dbReference type="GO" id="GO:0008097">
    <property type="term" value="F:5S rRNA binding"/>
    <property type="evidence" value="ECO:0007669"/>
    <property type="project" value="InterPro"/>
</dbReference>
<dbReference type="HAMAP" id="MF_01334">
    <property type="entry name" value="Ribosomal_bL25_CTC"/>
    <property type="match status" value="1"/>
</dbReference>
<dbReference type="PANTHER" id="PTHR33284">
    <property type="entry name" value="RIBOSOMAL PROTEIN L25/GLN-TRNA SYNTHETASE, ANTI-CODON-BINDING DOMAIN-CONTAINING PROTEIN"/>
    <property type="match status" value="1"/>
</dbReference>
<evidence type="ECO:0000256" key="6">
    <source>
        <dbReference type="SAM" id="MobiDB-lite"/>
    </source>
</evidence>
<dbReference type="InterPro" id="IPR037121">
    <property type="entry name" value="Ribosomal_bL25_C"/>
</dbReference>
<comment type="similarity">
    <text evidence="5">Belongs to the bacterial ribosomal protein bL25 family. CTC subfamily.</text>
</comment>
<evidence type="ECO:0000313" key="10">
    <source>
        <dbReference type="Proteomes" id="UP000228700"/>
    </source>
</evidence>
<gene>
    <name evidence="5" type="primary">rplY</name>
    <name evidence="5" type="synonym">ctc</name>
    <name evidence="9" type="ORF">COV01_01885</name>
</gene>
<accession>A0A2M8LC95</accession>
<dbReference type="InterPro" id="IPR029751">
    <property type="entry name" value="Ribosomal_L25_dom"/>
</dbReference>
<dbReference type="InterPro" id="IPR011035">
    <property type="entry name" value="Ribosomal_bL25/Gln-tRNA_synth"/>
</dbReference>
<keyword evidence="4 5" id="KW-0687">Ribonucleoprotein</keyword>
<evidence type="ECO:0000256" key="4">
    <source>
        <dbReference type="ARBA" id="ARBA00023274"/>
    </source>
</evidence>
<feature type="domain" description="Large ribosomal subunit protein bL25 L25" evidence="7">
    <location>
        <begin position="5"/>
        <end position="89"/>
    </location>
</feature>
<name>A0A2M8LC95_9BACT</name>
<dbReference type="GO" id="GO:0003735">
    <property type="term" value="F:structural constituent of ribosome"/>
    <property type="evidence" value="ECO:0007669"/>
    <property type="project" value="InterPro"/>
</dbReference>
<dbReference type="Pfam" id="PF01386">
    <property type="entry name" value="Ribosomal_L25p"/>
    <property type="match status" value="1"/>
</dbReference>
<keyword evidence="1 5" id="KW-0699">rRNA-binding</keyword>
<dbReference type="InterPro" id="IPR020930">
    <property type="entry name" value="Ribosomal_uL5_bac-type"/>
</dbReference>
<dbReference type="GO" id="GO:0006412">
    <property type="term" value="P:translation"/>
    <property type="evidence" value="ECO:0007669"/>
    <property type="project" value="UniProtKB-UniRule"/>
</dbReference>
<evidence type="ECO:0000256" key="5">
    <source>
        <dbReference type="HAMAP-Rule" id="MF_01334"/>
    </source>
</evidence>
<protein>
    <recommendedName>
        <fullName evidence="5">Large ribosomal subunit protein bL25</fullName>
    </recommendedName>
    <alternativeName>
        <fullName evidence="5">General stress protein CTC</fullName>
    </alternativeName>
</protein>
<evidence type="ECO:0000256" key="3">
    <source>
        <dbReference type="ARBA" id="ARBA00022980"/>
    </source>
</evidence>
<dbReference type="Gene3D" id="2.170.120.20">
    <property type="entry name" value="Ribosomal protein L25, beta domain"/>
    <property type="match status" value="1"/>
</dbReference>
<organism evidence="9 10">
    <name type="scientific">Candidatus Taylorbacteria bacterium CG10_big_fil_rev_8_21_14_0_10_41_48</name>
    <dbReference type="NCBI Taxonomy" id="1975024"/>
    <lineage>
        <taxon>Bacteria</taxon>
        <taxon>Candidatus Tayloriibacteriota</taxon>
    </lineage>
</organism>
<evidence type="ECO:0000259" key="8">
    <source>
        <dbReference type="Pfam" id="PF14693"/>
    </source>
</evidence>
<dbReference type="AlphaFoldDB" id="A0A2M8LC95"/>
<dbReference type="PANTHER" id="PTHR33284:SF1">
    <property type="entry name" value="RIBOSOMAL PROTEIN L25_GLN-TRNA SYNTHETASE, ANTI-CODON-BINDING DOMAIN-CONTAINING PROTEIN"/>
    <property type="match status" value="1"/>
</dbReference>
<comment type="subunit">
    <text evidence="5">Part of the 50S ribosomal subunit; part of the 5S rRNA/L5/L18/L25 subcomplex. Contacts the 5S rRNA. Binds to the 5S rRNA independently of L5 and L18.</text>
</comment>
<evidence type="ECO:0000313" key="9">
    <source>
        <dbReference type="EMBL" id="PJE74225.1"/>
    </source>
</evidence>
<comment type="caution">
    <text evidence="9">The sequence shown here is derived from an EMBL/GenBank/DDBJ whole genome shotgun (WGS) entry which is preliminary data.</text>
</comment>